<accession>A0AAW2G361</accession>
<dbReference type="Proteomes" id="UP001430953">
    <property type="component" value="Unassembled WGS sequence"/>
</dbReference>
<evidence type="ECO:0000256" key="1">
    <source>
        <dbReference type="SAM" id="MobiDB-lite"/>
    </source>
</evidence>
<evidence type="ECO:0000313" key="2">
    <source>
        <dbReference type="EMBL" id="KAL0122015.1"/>
    </source>
</evidence>
<feature type="compositionally biased region" description="Basic and acidic residues" evidence="1">
    <location>
        <begin position="109"/>
        <end position="120"/>
    </location>
</feature>
<organism evidence="2 3">
    <name type="scientific">Cardiocondyla obscurior</name>
    <dbReference type="NCBI Taxonomy" id="286306"/>
    <lineage>
        <taxon>Eukaryota</taxon>
        <taxon>Metazoa</taxon>
        <taxon>Ecdysozoa</taxon>
        <taxon>Arthropoda</taxon>
        <taxon>Hexapoda</taxon>
        <taxon>Insecta</taxon>
        <taxon>Pterygota</taxon>
        <taxon>Neoptera</taxon>
        <taxon>Endopterygota</taxon>
        <taxon>Hymenoptera</taxon>
        <taxon>Apocrita</taxon>
        <taxon>Aculeata</taxon>
        <taxon>Formicoidea</taxon>
        <taxon>Formicidae</taxon>
        <taxon>Myrmicinae</taxon>
        <taxon>Cardiocondyla</taxon>
    </lineage>
</organism>
<dbReference type="AlphaFoldDB" id="A0AAW2G361"/>
<gene>
    <name evidence="2" type="ORF">PUN28_007067</name>
</gene>
<dbReference type="EMBL" id="JADYXP020000006">
    <property type="protein sequence ID" value="KAL0122015.1"/>
    <property type="molecule type" value="Genomic_DNA"/>
</dbReference>
<evidence type="ECO:0000313" key="3">
    <source>
        <dbReference type="Proteomes" id="UP001430953"/>
    </source>
</evidence>
<protein>
    <submittedName>
        <fullName evidence="2">Uncharacterized protein</fullName>
    </submittedName>
</protein>
<name>A0AAW2G361_9HYME</name>
<keyword evidence="3" id="KW-1185">Reference proteome</keyword>
<comment type="caution">
    <text evidence="2">The sequence shown here is derived from an EMBL/GenBank/DDBJ whole genome shotgun (WGS) entry which is preliminary data.</text>
</comment>
<feature type="region of interest" description="Disordered" evidence="1">
    <location>
        <begin position="96"/>
        <end position="121"/>
    </location>
</feature>
<reference evidence="2 3" key="1">
    <citation type="submission" date="2023-03" db="EMBL/GenBank/DDBJ databases">
        <title>High recombination rates correlate with genetic variation in Cardiocondyla obscurior ants.</title>
        <authorList>
            <person name="Errbii M."/>
        </authorList>
    </citation>
    <scope>NUCLEOTIDE SEQUENCE [LARGE SCALE GENOMIC DNA]</scope>
    <source>
        <strain evidence="2">Alpha-2009</strain>
        <tissue evidence="2">Whole body</tissue>
    </source>
</reference>
<sequence>MELPRSKACLTIAIRSTNSRARTAHVPRACNRSIVSPPILVKSRGKSRMKTAISQIHDRVTFSLFFSFPLLHHYRVFRNRARNRKSHSSKMIFYRREEEEKKKEKKKYRGGESARAEILSKRTASRGIGSFEKKK</sequence>
<proteinExistence type="predicted"/>